<name>A0A0C9ZAN1_9AGAM</name>
<evidence type="ECO:0000313" key="1">
    <source>
        <dbReference type="EMBL" id="KIK19507.1"/>
    </source>
</evidence>
<feature type="non-terminal residue" evidence="1">
    <location>
        <position position="132"/>
    </location>
</feature>
<accession>A0A0C9ZAN1</accession>
<reference evidence="1 2" key="1">
    <citation type="submission" date="2014-04" db="EMBL/GenBank/DDBJ databases">
        <authorList>
            <consortium name="DOE Joint Genome Institute"/>
            <person name="Kuo A."/>
            <person name="Kohler A."/>
            <person name="Costa M.D."/>
            <person name="Nagy L.G."/>
            <person name="Floudas D."/>
            <person name="Copeland A."/>
            <person name="Barry K.W."/>
            <person name="Cichocki N."/>
            <person name="Veneault-Fourrey C."/>
            <person name="LaButti K."/>
            <person name="Lindquist E.A."/>
            <person name="Lipzen A."/>
            <person name="Lundell T."/>
            <person name="Morin E."/>
            <person name="Murat C."/>
            <person name="Sun H."/>
            <person name="Tunlid A."/>
            <person name="Henrissat B."/>
            <person name="Grigoriev I.V."/>
            <person name="Hibbett D.S."/>
            <person name="Martin F."/>
            <person name="Nordberg H.P."/>
            <person name="Cantor M.N."/>
            <person name="Hua S.X."/>
        </authorList>
    </citation>
    <scope>NUCLEOTIDE SEQUENCE [LARGE SCALE GENOMIC DNA]</scope>
    <source>
        <strain evidence="1 2">441</strain>
    </source>
</reference>
<organism evidence="1 2">
    <name type="scientific">Pisolithus microcarpus 441</name>
    <dbReference type="NCBI Taxonomy" id="765257"/>
    <lineage>
        <taxon>Eukaryota</taxon>
        <taxon>Fungi</taxon>
        <taxon>Dikarya</taxon>
        <taxon>Basidiomycota</taxon>
        <taxon>Agaricomycotina</taxon>
        <taxon>Agaricomycetes</taxon>
        <taxon>Agaricomycetidae</taxon>
        <taxon>Boletales</taxon>
        <taxon>Sclerodermatineae</taxon>
        <taxon>Pisolithaceae</taxon>
        <taxon>Pisolithus</taxon>
    </lineage>
</organism>
<dbReference type="Proteomes" id="UP000054018">
    <property type="component" value="Unassembled WGS sequence"/>
</dbReference>
<protein>
    <submittedName>
        <fullName evidence="1">Uncharacterized protein</fullName>
    </submittedName>
</protein>
<reference evidence="2" key="2">
    <citation type="submission" date="2015-01" db="EMBL/GenBank/DDBJ databases">
        <title>Evolutionary Origins and Diversification of the Mycorrhizal Mutualists.</title>
        <authorList>
            <consortium name="DOE Joint Genome Institute"/>
            <consortium name="Mycorrhizal Genomics Consortium"/>
            <person name="Kohler A."/>
            <person name="Kuo A."/>
            <person name="Nagy L.G."/>
            <person name="Floudas D."/>
            <person name="Copeland A."/>
            <person name="Barry K.W."/>
            <person name="Cichocki N."/>
            <person name="Veneault-Fourrey C."/>
            <person name="LaButti K."/>
            <person name="Lindquist E.A."/>
            <person name="Lipzen A."/>
            <person name="Lundell T."/>
            <person name="Morin E."/>
            <person name="Murat C."/>
            <person name="Riley R."/>
            <person name="Ohm R."/>
            <person name="Sun H."/>
            <person name="Tunlid A."/>
            <person name="Henrissat B."/>
            <person name="Grigoriev I.V."/>
            <person name="Hibbett D.S."/>
            <person name="Martin F."/>
        </authorList>
    </citation>
    <scope>NUCLEOTIDE SEQUENCE [LARGE SCALE GENOMIC DNA]</scope>
    <source>
        <strain evidence="2">441</strain>
    </source>
</reference>
<dbReference type="EMBL" id="KN833782">
    <property type="protein sequence ID" value="KIK19507.1"/>
    <property type="molecule type" value="Genomic_DNA"/>
</dbReference>
<dbReference type="AlphaFoldDB" id="A0A0C9ZAN1"/>
<gene>
    <name evidence="1" type="ORF">PISMIDRAFT_682959</name>
</gene>
<sequence>MTKICDADLLTLFRHENSNNSTSTKARATSRTSSGRFRLVDSRLKEANDSERNCSSHGLSKVGARRAALRRWGTAGQCPTKLWEAVGMNMESWEMKEAGKRVHAVPRYLQNCLSPLHTRKPPYLHNHGADRN</sequence>
<evidence type="ECO:0000313" key="2">
    <source>
        <dbReference type="Proteomes" id="UP000054018"/>
    </source>
</evidence>
<keyword evidence="2" id="KW-1185">Reference proteome</keyword>
<dbReference type="HOGENOM" id="CLU_2134513_0_0_1"/>
<proteinExistence type="predicted"/>